<feature type="compositionally biased region" description="Low complexity" evidence="4">
    <location>
        <begin position="305"/>
        <end position="316"/>
    </location>
</feature>
<dbReference type="CDD" id="cd02208">
    <property type="entry name" value="cupin_RmlC-like"/>
    <property type="match status" value="1"/>
</dbReference>
<dbReference type="PANTHER" id="PTHR43280">
    <property type="entry name" value="ARAC-FAMILY TRANSCRIPTIONAL REGULATOR"/>
    <property type="match status" value="1"/>
</dbReference>
<dbReference type="InterPro" id="IPR011051">
    <property type="entry name" value="RmlC_Cupin_sf"/>
</dbReference>
<name>A0A948THB0_9GAMM</name>
<dbReference type="Pfam" id="PF12833">
    <property type="entry name" value="HTH_18"/>
    <property type="match status" value="1"/>
</dbReference>
<evidence type="ECO:0000256" key="2">
    <source>
        <dbReference type="ARBA" id="ARBA00023125"/>
    </source>
</evidence>
<dbReference type="GO" id="GO:0043565">
    <property type="term" value="F:sequence-specific DNA binding"/>
    <property type="evidence" value="ECO:0007669"/>
    <property type="project" value="InterPro"/>
</dbReference>
<dbReference type="Proteomes" id="UP000733611">
    <property type="component" value="Unassembled WGS sequence"/>
</dbReference>
<feature type="region of interest" description="Disordered" evidence="4">
    <location>
        <begin position="327"/>
        <end position="357"/>
    </location>
</feature>
<dbReference type="SUPFAM" id="SSF46689">
    <property type="entry name" value="Homeodomain-like"/>
    <property type="match status" value="2"/>
</dbReference>
<dbReference type="EMBL" id="JAHLFE010000171">
    <property type="protein sequence ID" value="MBU3844865.1"/>
    <property type="molecule type" value="Genomic_DNA"/>
</dbReference>
<dbReference type="PROSITE" id="PS01124">
    <property type="entry name" value="HTH_ARAC_FAMILY_2"/>
    <property type="match status" value="1"/>
</dbReference>
<feature type="region of interest" description="Disordered" evidence="4">
    <location>
        <begin position="181"/>
        <end position="212"/>
    </location>
</feature>
<keyword evidence="2" id="KW-0238">DNA-binding</keyword>
<dbReference type="InterPro" id="IPR009057">
    <property type="entry name" value="Homeodomain-like_sf"/>
</dbReference>
<dbReference type="SUPFAM" id="SSF51182">
    <property type="entry name" value="RmlC-like cupins"/>
    <property type="match status" value="1"/>
</dbReference>
<feature type="region of interest" description="Disordered" evidence="4">
    <location>
        <begin position="297"/>
        <end position="316"/>
    </location>
</feature>
<dbReference type="AlphaFoldDB" id="A0A948THB0"/>
<evidence type="ECO:0000256" key="1">
    <source>
        <dbReference type="ARBA" id="ARBA00023015"/>
    </source>
</evidence>
<dbReference type="InterPro" id="IPR014710">
    <property type="entry name" value="RmlC-like_jellyroll"/>
</dbReference>
<dbReference type="InterPro" id="IPR018060">
    <property type="entry name" value="HTH_AraC"/>
</dbReference>
<proteinExistence type="predicted"/>
<reference evidence="6" key="1">
    <citation type="journal article" date="2021" name="PeerJ">
        <title>Extensive microbial diversity within the chicken gut microbiome revealed by metagenomics and culture.</title>
        <authorList>
            <person name="Gilroy R."/>
            <person name="Ravi A."/>
            <person name="Getino M."/>
            <person name="Pursley I."/>
            <person name="Horton D.L."/>
            <person name="Alikhan N.F."/>
            <person name="Baker D."/>
            <person name="Gharbi K."/>
            <person name="Hall N."/>
            <person name="Watson M."/>
            <person name="Adriaenssens E.M."/>
            <person name="Foster-Nyarko E."/>
            <person name="Jarju S."/>
            <person name="Secka A."/>
            <person name="Antonio M."/>
            <person name="Oren A."/>
            <person name="Chaudhuri R.R."/>
            <person name="La Ragione R."/>
            <person name="Hildebrand F."/>
            <person name="Pallen M.J."/>
        </authorList>
    </citation>
    <scope>NUCLEOTIDE SEQUENCE</scope>
    <source>
        <strain evidence="6">378</strain>
    </source>
</reference>
<evidence type="ECO:0000313" key="6">
    <source>
        <dbReference type="EMBL" id="MBU3844865.1"/>
    </source>
</evidence>
<dbReference type="Gene3D" id="2.60.120.10">
    <property type="entry name" value="Jelly Rolls"/>
    <property type="match status" value="1"/>
</dbReference>
<evidence type="ECO:0000256" key="4">
    <source>
        <dbReference type="SAM" id="MobiDB-lite"/>
    </source>
</evidence>
<organism evidence="6 7">
    <name type="scientific">Candidatus Anaerobiospirillum pullicola</name>
    <dbReference type="NCBI Taxonomy" id="2838451"/>
    <lineage>
        <taxon>Bacteria</taxon>
        <taxon>Pseudomonadati</taxon>
        <taxon>Pseudomonadota</taxon>
        <taxon>Gammaproteobacteria</taxon>
        <taxon>Aeromonadales</taxon>
        <taxon>Succinivibrionaceae</taxon>
        <taxon>Anaerobiospirillum</taxon>
    </lineage>
</organism>
<protein>
    <submittedName>
        <fullName evidence="6">Helix-turn-helix domain-containing protein</fullName>
    </submittedName>
</protein>
<dbReference type="GO" id="GO:0003700">
    <property type="term" value="F:DNA-binding transcription factor activity"/>
    <property type="evidence" value="ECO:0007669"/>
    <property type="project" value="InterPro"/>
</dbReference>
<feature type="domain" description="HTH araC/xylS-type" evidence="5">
    <location>
        <begin position="444"/>
        <end position="542"/>
    </location>
</feature>
<accession>A0A948THB0</accession>
<dbReference type="Gene3D" id="1.10.10.60">
    <property type="entry name" value="Homeodomain-like"/>
    <property type="match status" value="2"/>
</dbReference>
<evidence type="ECO:0000259" key="5">
    <source>
        <dbReference type="PROSITE" id="PS01124"/>
    </source>
</evidence>
<sequence length="584" mass="63444">MENVALATHTATSNVGHVGGPAVTSSSDTALQFISCHHFIGSFCQSSSPAHWHQEIEIIHCISGEGFTHICQGKSEEFNAPAIVIVPSNLIHRTTYPPHCRVIRIKFSPEVIRLFHGDSALDSSMVLLKQGALRGSIVIGAHDTGFDYISALVAHLEELVSPLPASEQRISALTRDCFNAHTANGKGKEEDTAEEEEEQEHSGKAPEIAAPTVTLTATAPKLDEQITPAKAQAEAQQAQAQAIAQAATLAGISAGVGSYGNEADHLDRMSHRATLEAEALAAAAAAALFGNVDSEPTAEQRLRAQEAQQAQQAHAEAVAQFADFARKQASSGATPDSSSKHEESALDGAPANDDFGRSNAINAGSITIAYASTRNYKNQSGSANSPRQEEQELERKRLRVYGLTLQVKASLLHLIGSLFEYGYLIKEESGRRQRMSRVSDDNIKELLNYIHANYNCSITISELSGMLQVTNQYFCRIFKQLTALSFIDYINEFRLQKAAIDIATTADSIRGIGMQHGFDTIGYFFKLFREHYHTTPVKFRKSFLGSDGRPLAQMDYNNGLVQLPSLLRSLHLPNRAASLEAQAS</sequence>
<dbReference type="SMART" id="SM00342">
    <property type="entry name" value="HTH_ARAC"/>
    <property type="match status" value="1"/>
</dbReference>
<evidence type="ECO:0000313" key="7">
    <source>
        <dbReference type="Proteomes" id="UP000733611"/>
    </source>
</evidence>
<feature type="compositionally biased region" description="Polar residues" evidence="4">
    <location>
        <begin position="328"/>
        <end position="337"/>
    </location>
</feature>
<keyword evidence="3" id="KW-0804">Transcription</keyword>
<comment type="caution">
    <text evidence="6">The sequence shown here is derived from an EMBL/GenBank/DDBJ whole genome shotgun (WGS) entry which is preliminary data.</text>
</comment>
<gene>
    <name evidence="6" type="ORF">H9847_08400</name>
</gene>
<reference evidence="6" key="2">
    <citation type="submission" date="2021-04" db="EMBL/GenBank/DDBJ databases">
        <authorList>
            <person name="Gilroy R."/>
        </authorList>
    </citation>
    <scope>NUCLEOTIDE SEQUENCE</scope>
    <source>
        <strain evidence="6">378</strain>
    </source>
</reference>
<keyword evidence="1" id="KW-0805">Transcription regulation</keyword>
<dbReference type="PANTHER" id="PTHR43280:SF2">
    <property type="entry name" value="HTH-TYPE TRANSCRIPTIONAL REGULATOR EXSA"/>
    <property type="match status" value="1"/>
</dbReference>
<evidence type="ECO:0000256" key="3">
    <source>
        <dbReference type="ARBA" id="ARBA00023163"/>
    </source>
</evidence>